<name>A0A2M7BYV5_9BACT</name>
<keyword evidence="2" id="KW-1133">Transmembrane helix</keyword>
<accession>A0A2M7BYV5</accession>
<evidence type="ECO:0000256" key="1">
    <source>
        <dbReference type="SAM" id="Coils"/>
    </source>
</evidence>
<keyword evidence="2" id="KW-0812">Transmembrane</keyword>
<sequence length="132" mass="15438">MITKIKRIKKGSQEAIFFSVLILLLVFSVIGFLIYSNLKISQKRAGLLTQIENLKKEIQILEGKNTELQAGIEKTKSEDYQKEKLYEQGYIEKGAQQVVVLSSKEEESKKEETNNFWNPQNWLEWIKDKLRD</sequence>
<evidence type="ECO:0000313" key="4">
    <source>
        <dbReference type="Proteomes" id="UP000230324"/>
    </source>
</evidence>
<dbReference type="EMBL" id="PEUV01000005">
    <property type="protein sequence ID" value="PIV12865.1"/>
    <property type="molecule type" value="Genomic_DNA"/>
</dbReference>
<dbReference type="AlphaFoldDB" id="A0A2M7BYV5"/>
<evidence type="ECO:0000256" key="2">
    <source>
        <dbReference type="SAM" id="Phobius"/>
    </source>
</evidence>
<protein>
    <recommendedName>
        <fullName evidence="5">Septum formation initiator</fullName>
    </recommendedName>
</protein>
<gene>
    <name evidence="3" type="ORF">COS47_00260</name>
</gene>
<keyword evidence="1" id="KW-0175">Coiled coil</keyword>
<organism evidence="3 4">
    <name type="scientific">Candidatus Nealsonbacteria bacterium CG03_land_8_20_14_0_80_36_12</name>
    <dbReference type="NCBI Taxonomy" id="1974701"/>
    <lineage>
        <taxon>Bacteria</taxon>
        <taxon>Candidatus Nealsoniibacteriota</taxon>
    </lineage>
</organism>
<evidence type="ECO:0000313" key="3">
    <source>
        <dbReference type="EMBL" id="PIV12865.1"/>
    </source>
</evidence>
<evidence type="ECO:0008006" key="5">
    <source>
        <dbReference type="Google" id="ProtNLM"/>
    </source>
</evidence>
<reference evidence="4" key="1">
    <citation type="submission" date="2017-09" db="EMBL/GenBank/DDBJ databases">
        <title>Depth-based differentiation of microbial function through sediment-hosted aquifers and enrichment of novel symbionts in the deep terrestrial subsurface.</title>
        <authorList>
            <person name="Probst A.J."/>
            <person name="Ladd B."/>
            <person name="Jarett J.K."/>
            <person name="Geller-Mcgrath D.E."/>
            <person name="Sieber C.M.K."/>
            <person name="Emerson J.B."/>
            <person name="Anantharaman K."/>
            <person name="Thomas B.C."/>
            <person name="Malmstrom R."/>
            <person name="Stieglmeier M."/>
            <person name="Klingl A."/>
            <person name="Woyke T."/>
            <person name="Ryan C.M."/>
            <person name="Banfield J.F."/>
        </authorList>
    </citation>
    <scope>NUCLEOTIDE SEQUENCE [LARGE SCALE GENOMIC DNA]</scope>
</reference>
<keyword evidence="2" id="KW-0472">Membrane</keyword>
<feature type="transmembrane region" description="Helical" evidence="2">
    <location>
        <begin position="15"/>
        <end position="35"/>
    </location>
</feature>
<feature type="coiled-coil region" evidence="1">
    <location>
        <begin position="37"/>
        <end position="78"/>
    </location>
</feature>
<comment type="caution">
    <text evidence="3">The sequence shown here is derived from an EMBL/GenBank/DDBJ whole genome shotgun (WGS) entry which is preliminary data.</text>
</comment>
<proteinExistence type="predicted"/>
<dbReference type="Proteomes" id="UP000230324">
    <property type="component" value="Unassembled WGS sequence"/>
</dbReference>